<feature type="transmembrane region" description="Helical" evidence="8">
    <location>
        <begin position="68"/>
        <end position="88"/>
    </location>
</feature>
<dbReference type="SUPFAM" id="SSF141868">
    <property type="entry name" value="EAL domain-like"/>
    <property type="match status" value="1"/>
</dbReference>
<protein>
    <submittedName>
        <fullName evidence="11">PTS sugar transporter subunit IIC/EAL domain-containing protein</fullName>
    </submittedName>
</protein>
<keyword evidence="2" id="KW-0813">Transport</keyword>
<dbReference type="PROSITE" id="PS51105">
    <property type="entry name" value="PTS_EIIC_TYPE_3"/>
    <property type="match status" value="1"/>
</dbReference>
<dbReference type="KEGG" id="abut:Ami103574_03645"/>
<feature type="transmembrane region" description="Helical" evidence="8">
    <location>
        <begin position="312"/>
        <end position="329"/>
    </location>
</feature>
<dbReference type="PANTHER" id="PTHR33989:SF4">
    <property type="entry name" value="PTS SYSTEM N,N'-DIACETYLCHITOBIOSE-SPECIFIC EIIC COMPONENT"/>
    <property type="match status" value="1"/>
</dbReference>
<evidence type="ECO:0000256" key="2">
    <source>
        <dbReference type="ARBA" id="ARBA00022448"/>
    </source>
</evidence>
<dbReference type="NCBIfam" id="TIGR00410">
    <property type="entry name" value="lacE"/>
    <property type="match status" value="1"/>
</dbReference>
<dbReference type="GO" id="GO:0008982">
    <property type="term" value="F:protein-N(PI)-phosphohistidine-sugar phosphotransferase activity"/>
    <property type="evidence" value="ECO:0007669"/>
    <property type="project" value="InterPro"/>
</dbReference>
<feature type="transmembrane region" description="Helical" evidence="8">
    <location>
        <begin position="280"/>
        <end position="300"/>
    </location>
</feature>
<dbReference type="Proteomes" id="UP000466848">
    <property type="component" value="Chromosome"/>
</dbReference>
<name>A0A858BWK6_9FIRM</name>
<evidence type="ECO:0000256" key="4">
    <source>
        <dbReference type="ARBA" id="ARBA00022597"/>
    </source>
</evidence>
<keyword evidence="7 8" id="KW-0472">Membrane</keyword>
<evidence type="ECO:0000256" key="7">
    <source>
        <dbReference type="ARBA" id="ARBA00023136"/>
    </source>
</evidence>
<keyword evidence="3" id="KW-1003">Cell membrane</keyword>
<feature type="transmembrane region" description="Helical" evidence="8">
    <location>
        <begin position="21"/>
        <end position="41"/>
    </location>
</feature>
<dbReference type="RefSeq" id="WP_163065329.1">
    <property type="nucleotide sequence ID" value="NZ_CP048649.1"/>
</dbReference>
<dbReference type="InterPro" id="IPR004501">
    <property type="entry name" value="PTS_EIIC_3"/>
</dbReference>
<dbReference type="InterPro" id="IPR051088">
    <property type="entry name" value="PTS_Sugar-EIIC/EIIB"/>
</dbReference>
<evidence type="ECO:0000256" key="3">
    <source>
        <dbReference type="ARBA" id="ARBA00022475"/>
    </source>
</evidence>
<dbReference type="GO" id="GO:0005886">
    <property type="term" value="C:plasma membrane"/>
    <property type="evidence" value="ECO:0007669"/>
    <property type="project" value="UniProtKB-SubCell"/>
</dbReference>
<dbReference type="InterPro" id="IPR001633">
    <property type="entry name" value="EAL_dom"/>
</dbReference>
<dbReference type="InterPro" id="IPR003352">
    <property type="entry name" value="PTS_EIIC"/>
</dbReference>
<dbReference type="AlphaFoldDB" id="A0A858BWK6"/>
<evidence type="ECO:0000256" key="6">
    <source>
        <dbReference type="ARBA" id="ARBA00022989"/>
    </source>
</evidence>
<evidence type="ECO:0000313" key="11">
    <source>
        <dbReference type="EMBL" id="QIB68466.1"/>
    </source>
</evidence>
<dbReference type="SMART" id="SM00052">
    <property type="entry name" value="EAL"/>
    <property type="match status" value="1"/>
</dbReference>
<evidence type="ECO:0000256" key="8">
    <source>
        <dbReference type="SAM" id="Phobius"/>
    </source>
</evidence>
<gene>
    <name evidence="11" type="ORF">Ami103574_03645</name>
</gene>
<keyword evidence="4 11" id="KW-0762">Sugar transport</keyword>
<dbReference type="Gene3D" id="3.20.20.450">
    <property type="entry name" value="EAL domain"/>
    <property type="match status" value="1"/>
</dbReference>
<feature type="transmembrane region" description="Helical" evidence="8">
    <location>
        <begin position="216"/>
        <end position="236"/>
    </location>
</feature>
<dbReference type="Pfam" id="PF02378">
    <property type="entry name" value="PTS_EIIC"/>
    <property type="match status" value="1"/>
</dbReference>
<feature type="transmembrane region" description="Helical" evidence="8">
    <location>
        <begin position="175"/>
        <end position="196"/>
    </location>
</feature>
<comment type="subcellular location">
    <subcellularLocation>
        <location evidence="1">Cell membrane</location>
        <topology evidence="1">Multi-pass membrane protein</topology>
    </subcellularLocation>
</comment>
<keyword evidence="5 8" id="KW-0812">Transmembrane</keyword>
<evidence type="ECO:0000259" key="9">
    <source>
        <dbReference type="PROSITE" id="PS50883"/>
    </source>
</evidence>
<reference evidence="11 12" key="1">
    <citation type="submission" date="2020-02" db="EMBL/GenBank/DDBJ databases">
        <authorList>
            <person name="Kim Y.B."/>
            <person name="Roh S.W."/>
        </authorList>
    </citation>
    <scope>NUCLEOTIDE SEQUENCE [LARGE SCALE GENOMIC DNA]</scope>
    <source>
        <strain evidence="11 12">DSM 103574</strain>
    </source>
</reference>
<dbReference type="CDD" id="cd01948">
    <property type="entry name" value="EAL"/>
    <property type="match status" value="1"/>
</dbReference>
<organism evidence="11 12">
    <name type="scientific">Aminipila butyrica</name>
    <dbReference type="NCBI Taxonomy" id="433296"/>
    <lineage>
        <taxon>Bacteria</taxon>
        <taxon>Bacillati</taxon>
        <taxon>Bacillota</taxon>
        <taxon>Clostridia</taxon>
        <taxon>Peptostreptococcales</taxon>
        <taxon>Anaerovoracaceae</taxon>
        <taxon>Aminipila</taxon>
    </lineage>
</organism>
<feature type="transmembrane region" description="Helical" evidence="8">
    <location>
        <begin position="376"/>
        <end position="402"/>
    </location>
</feature>
<feature type="domain" description="PTS EIIC type-3" evidence="10">
    <location>
        <begin position="1"/>
        <end position="405"/>
    </location>
</feature>
<accession>A0A858BWK6</accession>
<feature type="transmembrane region" description="Helical" evidence="8">
    <location>
        <begin position="336"/>
        <end position="356"/>
    </location>
</feature>
<dbReference type="GO" id="GO:0009401">
    <property type="term" value="P:phosphoenolpyruvate-dependent sugar phosphotransferase system"/>
    <property type="evidence" value="ECO:0007669"/>
    <property type="project" value="InterPro"/>
</dbReference>
<sequence>MKDICRKICLKIGEAEVFQGIRSGLILLIPVLLAGSFSLLLTSLPMDSYQRFIRNAGSGALLEFFDSIYQATFGLLSLYMVLSISCCLSRMKDMKDTAAGVMLTCLVCFVLMSGAGLDQPGLLLDCLGVNGMFTAIFTAVGGTYLYIFFKKKIHARLRFVAEGADITFNDTITSIFPLLAVVTCFAFFHLLLVHLVQVDSFHILITSGVNRLFFHMGRSFASAFLFVFMTTLLWFFGIHGSDALETVSTALFKPAIQENIQQVLLGQVPTEIYSKTFFDVFVFMGGCGSSICLLLAIFLFANRKRNKNLAKIAAFPMIFNMNELMLFGLPVVFNPLMLVPFLATPLVSFLLAYAAMSSGWLPVASVQVEWTTPILLGGYLATGSLKGSVIQLLSIFLGTLIYRPFVRAYDKAMLADSRRNLEILTSLLKKSQDDNLPVTLTELADARGTLARYLSSSLKSTIRKDDICMYYQPQHDHKGVCIGVEALLRWKHPLFGMIYPPLAIKLAEENQLLEELEQCIFQTVARDLKDLLLQRVPSCTVSINISAQTVQKQSFILFLRQFTKEHGIQKNRICIEITEQDTIRINESLQNILAEIHRLGYLLAIDDFSMGSTSVKYLQNNLFDLVKLDGSLVQQIDTNSRSRDIVASIVYLAKALEISVLAEYVEDREKQQELERLGCFKYQGYLYSPAIPVGELKDYLNKAPMK</sequence>
<feature type="transmembrane region" description="Helical" evidence="8">
    <location>
        <begin position="129"/>
        <end position="149"/>
    </location>
</feature>
<dbReference type="EMBL" id="CP048649">
    <property type="protein sequence ID" value="QIB68466.1"/>
    <property type="molecule type" value="Genomic_DNA"/>
</dbReference>
<evidence type="ECO:0000256" key="5">
    <source>
        <dbReference type="ARBA" id="ARBA00022692"/>
    </source>
</evidence>
<feature type="transmembrane region" description="Helical" evidence="8">
    <location>
        <begin position="100"/>
        <end position="117"/>
    </location>
</feature>
<dbReference type="PANTHER" id="PTHR33989">
    <property type="match status" value="1"/>
</dbReference>
<dbReference type="PROSITE" id="PS50883">
    <property type="entry name" value="EAL"/>
    <property type="match status" value="1"/>
</dbReference>
<evidence type="ECO:0000313" key="12">
    <source>
        <dbReference type="Proteomes" id="UP000466848"/>
    </source>
</evidence>
<evidence type="ECO:0000259" key="10">
    <source>
        <dbReference type="PROSITE" id="PS51105"/>
    </source>
</evidence>
<keyword evidence="6 8" id="KW-1133">Transmembrane helix</keyword>
<evidence type="ECO:0000256" key="1">
    <source>
        <dbReference type="ARBA" id="ARBA00004651"/>
    </source>
</evidence>
<keyword evidence="12" id="KW-1185">Reference proteome</keyword>
<feature type="domain" description="EAL" evidence="9">
    <location>
        <begin position="451"/>
        <end position="704"/>
    </location>
</feature>
<dbReference type="Pfam" id="PF00563">
    <property type="entry name" value="EAL"/>
    <property type="match status" value="1"/>
</dbReference>
<proteinExistence type="predicted"/>
<dbReference type="InterPro" id="IPR035919">
    <property type="entry name" value="EAL_sf"/>
</dbReference>